<accession>A0A0M3ILP0</accession>
<dbReference type="Proteomes" id="UP000036681">
    <property type="component" value="Unplaced"/>
</dbReference>
<proteinExistence type="predicted"/>
<organism evidence="1 2">
    <name type="scientific">Ascaris lumbricoides</name>
    <name type="common">Giant roundworm</name>
    <dbReference type="NCBI Taxonomy" id="6252"/>
    <lineage>
        <taxon>Eukaryota</taxon>
        <taxon>Metazoa</taxon>
        <taxon>Ecdysozoa</taxon>
        <taxon>Nematoda</taxon>
        <taxon>Chromadorea</taxon>
        <taxon>Rhabditida</taxon>
        <taxon>Spirurina</taxon>
        <taxon>Ascaridomorpha</taxon>
        <taxon>Ascaridoidea</taxon>
        <taxon>Ascarididae</taxon>
        <taxon>Ascaris</taxon>
    </lineage>
</organism>
<dbReference type="AlphaFoldDB" id="A0A0M3ILP0"/>
<keyword evidence="1" id="KW-1185">Reference proteome</keyword>
<dbReference type="WBParaSite" id="ALUE_0001966801-mRNA-1">
    <property type="protein sequence ID" value="ALUE_0001966801-mRNA-1"/>
    <property type="gene ID" value="ALUE_0001966801"/>
</dbReference>
<evidence type="ECO:0000313" key="2">
    <source>
        <dbReference type="WBParaSite" id="ALUE_0001966801-mRNA-1"/>
    </source>
</evidence>
<protein>
    <submittedName>
        <fullName evidence="2">Uncharacterized protein</fullName>
    </submittedName>
</protein>
<evidence type="ECO:0000313" key="1">
    <source>
        <dbReference type="Proteomes" id="UP000036681"/>
    </source>
</evidence>
<name>A0A0M3ILP0_ASCLU</name>
<sequence>MLNFFFFNPVNESSLKEVFLLARHMNFCSAQ</sequence>
<reference evidence="2" key="1">
    <citation type="submission" date="2017-02" db="UniProtKB">
        <authorList>
            <consortium name="WormBaseParasite"/>
        </authorList>
    </citation>
    <scope>IDENTIFICATION</scope>
</reference>